<dbReference type="InterPro" id="IPR001236">
    <property type="entry name" value="Lactate/malate_DH_N"/>
</dbReference>
<dbReference type="PROSITE" id="PS00068">
    <property type="entry name" value="MDH"/>
    <property type="match status" value="1"/>
</dbReference>
<evidence type="ECO:0000256" key="6">
    <source>
        <dbReference type="RuleBase" id="RU003405"/>
    </source>
</evidence>
<keyword evidence="10" id="KW-1185">Reference proteome</keyword>
<reference evidence="9 10" key="1">
    <citation type="submission" date="2023-05" db="EMBL/GenBank/DDBJ databases">
        <title>A 100% complete, gapless, phased diploid assembly of the Scenedesmus obliquus UTEX 3031 genome.</title>
        <authorList>
            <person name="Biondi T.C."/>
            <person name="Hanschen E.R."/>
            <person name="Kwon T."/>
            <person name="Eng W."/>
            <person name="Kruse C.P.S."/>
            <person name="Koehler S.I."/>
            <person name="Kunde Y."/>
            <person name="Gleasner C.D."/>
            <person name="You Mak K.T."/>
            <person name="Polle J."/>
            <person name="Hovde B.T."/>
            <person name="Starkenburg S.R."/>
        </authorList>
    </citation>
    <scope>NUCLEOTIDE SEQUENCE [LARGE SCALE GENOMIC DNA]</scope>
    <source>
        <strain evidence="9 10">DOE0152z</strain>
    </source>
</reference>
<dbReference type="SUPFAM" id="SSF51735">
    <property type="entry name" value="NAD(P)-binding Rossmann-fold domains"/>
    <property type="match status" value="1"/>
</dbReference>
<dbReference type="Pfam" id="PF00056">
    <property type="entry name" value="Ldh_1_N"/>
    <property type="match status" value="1"/>
</dbReference>
<dbReference type="NCBIfam" id="NF003916">
    <property type="entry name" value="PRK05442.1"/>
    <property type="match status" value="1"/>
</dbReference>
<evidence type="ECO:0000256" key="1">
    <source>
        <dbReference type="ARBA" id="ARBA00009613"/>
    </source>
</evidence>
<evidence type="ECO:0000259" key="7">
    <source>
        <dbReference type="Pfam" id="PF00056"/>
    </source>
</evidence>
<dbReference type="InterPro" id="IPR001252">
    <property type="entry name" value="Malate_DH_AS"/>
</dbReference>
<dbReference type="CDD" id="cd01336">
    <property type="entry name" value="MDH_cytoplasmic_cytosolic"/>
    <property type="match status" value="1"/>
</dbReference>
<sequence length="343" mass="36618">MAFHWSSRKPMRVLITGAAGQIGYAIVAMAANGDMLGQDQPVILHLLDIEPAKQALQGVKMELMDAAYPLLVDVVATTDLQEACAGVEVAVMVGGFPRKAGMERKDVMAKNVSIYAQQARALEAHASRDVKILVIANPANTNALMLKEHAPSIPAENITALTRLDHNRALAQIAARAGTHVSNVRNVIIWGNHSSTQFPDVAHGTVDGRPIREVLRGEEDAAWLDGEFVETVQQRGAAVIKARGLSSAMSAASSACDHIHDWFNGTAPGKWVSMGVYGDGSYGQPAGLIYSYPVTCQHGKWKIVQGLEIDSHCAAKLKASADELLEERELALACISEAAAAAQ</sequence>
<dbReference type="Pfam" id="PF02866">
    <property type="entry name" value="Ldh_1_C"/>
    <property type="match status" value="1"/>
</dbReference>
<dbReference type="NCBIfam" id="TIGR01758">
    <property type="entry name" value="MDH_euk_cyt"/>
    <property type="match status" value="1"/>
</dbReference>
<feature type="domain" description="Lactate/malate dehydrogenase C-terminal" evidence="8">
    <location>
        <begin position="162"/>
        <end position="332"/>
    </location>
</feature>
<comment type="catalytic activity">
    <reaction evidence="6">
        <text>(S)-malate + NAD(+) = oxaloacetate + NADH + H(+)</text>
        <dbReference type="Rhea" id="RHEA:21432"/>
        <dbReference type="ChEBI" id="CHEBI:15378"/>
        <dbReference type="ChEBI" id="CHEBI:15589"/>
        <dbReference type="ChEBI" id="CHEBI:16452"/>
        <dbReference type="ChEBI" id="CHEBI:57540"/>
        <dbReference type="ChEBI" id="CHEBI:57945"/>
        <dbReference type="EC" id="1.1.1.37"/>
    </reaction>
</comment>
<dbReference type="InterPro" id="IPR022383">
    <property type="entry name" value="Lactate/malate_DH_C"/>
</dbReference>
<dbReference type="InterPro" id="IPR015955">
    <property type="entry name" value="Lactate_DH/Glyco_Ohase_4_C"/>
</dbReference>
<keyword evidence="3 5" id="KW-0560">Oxidoreductase</keyword>
<dbReference type="InterPro" id="IPR001557">
    <property type="entry name" value="L-lactate/malate_DH"/>
</dbReference>
<dbReference type="Proteomes" id="UP001244341">
    <property type="component" value="Chromosome 6b"/>
</dbReference>
<keyword evidence="6" id="KW-0816">Tricarboxylic acid cycle</keyword>
<evidence type="ECO:0000256" key="2">
    <source>
        <dbReference type="ARBA" id="ARBA00012995"/>
    </source>
</evidence>
<dbReference type="PIRSF" id="PIRSF000102">
    <property type="entry name" value="Lac_mal_DH"/>
    <property type="match status" value="1"/>
</dbReference>
<dbReference type="InterPro" id="IPR010945">
    <property type="entry name" value="Malate_DH_type2"/>
</dbReference>
<dbReference type="EC" id="1.1.1.37" evidence="2 6"/>
<comment type="similarity">
    <text evidence="1">Belongs to the LDH/MDH superfamily. MDH type 2 family.</text>
</comment>
<organism evidence="9 10">
    <name type="scientific">Tetradesmus obliquus</name>
    <name type="common">Green alga</name>
    <name type="synonym">Acutodesmus obliquus</name>
    <dbReference type="NCBI Taxonomy" id="3088"/>
    <lineage>
        <taxon>Eukaryota</taxon>
        <taxon>Viridiplantae</taxon>
        <taxon>Chlorophyta</taxon>
        <taxon>core chlorophytes</taxon>
        <taxon>Chlorophyceae</taxon>
        <taxon>CS clade</taxon>
        <taxon>Sphaeropleales</taxon>
        <taxon>Scenedesmaceae</taxon>
        <taxon>Tetradesmus</taxon>
    </lineage>
</organism>
<protein>
    <recommendedName>
        <fullName evidence="2 6">Malate dehydrogenase</fullName>
        <ecNumber evidence="2 6">1.1.1.37</ecNumber>
    </recommendedName>
</protein>
<dbReference type="InterPro" id="IPR011274">
    <property type="entry name" value="Malate_DH_NAD-dep_euk"/>
</dbReference>
<dbReference type="Gene3D" id="3.40.50.720">
    <property type="entry name" value="NAD(P)-binding Rossmann-like Domain"/>
    <property type="match status" value="1"/>
</dbReference>
<dbReference type="SUPFAM" id="SSF56327">
    <property type="entry name" value="LDH C-terminal domain-like"/>
    <property type="match status" value="1"/>
</dbReference>
<feature type="domain" description="Lactate/malate dehydrogenase N-terminal" evidence="7">
    <location>
        <begin position="11"/>
        <end position="158"/>
    </location>
</feature>
<evidence type="ECO:0000256" key="3">
    <source>
        <dbReference type="ARBA" id="ARBA00023002"/>
    </source>
</evidence>
<evidence type="ECO:0000256" key="4">
    <source>
        <dbReference type="ARBA" id="ARBA00023027"/>
    </source>
</evidence>
<keyword evidence="4 6" id="KW-0520">NAD</keyword>
<evidence type="ECO:0000313" key="9">
    <source>
        <dbReference type="EMBL" id="WIA15693.1"/>
    </source>
</evidence>
<evidence type="ECO:0000259" key="8">
    <source>
        <dbReference type="Pfam" id="PF02866"/>
    </source>
</evidence>
<gene>
    <name evidence="9" type="ORF">OEZ85_002318</name>
</gene>
<proteinExistence type="inferred from homology"/>
<name>A0ABY8U7P8_TETOB</name>
<dbReference type="PANTHER" id="PTHR23382">
    <property type="entry name" value="MALATE DEHYDROGENASE"/>
    <property type="match status" value="1"/>
</dbReference>
<accession>A0ABY8U7P8</accession>
<evidence type="ECO:0000313" key="10">
    <source>
        <dbReference type="Proteomes" id="UP001244341"/>
    </source>
</evidence>
<dbReference type="NCBIfam" id="TIGR01759">
    <property type="entry name" value="MalateDH-SF1"/>
    <property type="match status" value="1"/>
</dbReference>
<evidence type="ECO:0000256" key="5">
    <source>
        <dbReference type="RuleBase" id="RU003369"/>
    </source>
</evidence>
<dbReference type="Gene3D" id="3.90.110.10">
    <property type="entry name" value="Lactate dehydrogenase/glycoside hydrolase, family 4, C-terminal"/>
    <property type="match status" value="1"/>
</dbReference>
<dbReference type="EMBL" id="CP126213">
    <property type="protein sequence ID" value="WIA15693.1"/>
    <property type="molecule type" value="Genomic_DNA"/>
</dbReference>
<dbReference type="InterPro" id="IPR036291">
    <property type="entry name" value="NAD(P)-bd_dom_sf"/>
</dbReference>